<evidence type="ECO:0000313" key="1">
    <source>
        <dbReference type="EMBL" id="TMS08943.1"/>
    </source>
</evidence>
<dbReference type="Proteomes" id="UP000793456">
    <property type="component" value="Chromosome XVI"/>
</dbReference>
<dbReference type="EMBL" id="CM011689">
    <property type="protein sequence ID" value="TMS08943.1"/>
    <property type="molecule type" value="Genomic_DNA"/>
</dbReference>
<sequence>KAVTVNGMPVSLPKSYSGSGLHLERVGLFVSLSSRQGVTLLWDGGMRVYVRLAAHLRGRVGGLCGNFDGDTENDFTTRQGIIESTAELFGNSWKVSPSCPDVADQDLRDPCALNPHRVNWARKRCAILTQELFSRCHPEVPFQQYYDWCVFDACG</sequence>
<feature type="non-terminal residue" evidence="1">
    <location>
        <position position="155"/>
    </location>
</feature>
<feature type="non-terminal residue" evidence="1">
    <location>
        <position position="1"/>
    </location>
</feature>
<gene>
    <name evidence="1" type="ORF">E3U43_014490</name>
</gene>
<reference evidence="1" key="1">
    <citation type="submission" date="2018-11" db="EMBL/GenBank/DDBJ databases">
        <title>The sequence and de novo assembly of Larimichthys crocea genome using PacBio and Hi-C technologies.</title>
        <authorList>
            <person name="Xu P."/>
            <person name="Chen B."/>
            <person name="Zhou Z."/>
            <person name="Ke Q."/>
            <person name="Wu Y."/>
            <person name="Bai H."/>
            <person name="Pu F."/>
        </authorList>
    </citation>
    <scope>NUCLEOTIDE SEQUENCE</scope>
    <source>
        <tissue evidence="1">Muscle</tissue>
    </source>
</reference>
<proteinExistence type="predicted"/>
<comment type="caution">
    <text evidence="1">The sequence shown here is derived from an EMBL/GenBank/DDBJ whole genome shotgun (WGS) entry which is preliminary data.</text>
</comment>
<evidence type="ECO:0000313" key="2">
    <source>
        <dbReference type="Proteomes" id="UP000793456"/>
    </source>
</evidence>
<name>A0ACD3QP37_LARCR</name>
<keyword evidence="2" id="KW-1185">Reference proteome</keyword>
<accession>A0ACD3QP37</accession>
<organism evidence="1 2">
    <name type="scientific">Larimichthys crocea</name>
    <name type="common">Large yellow croaker</name>
    <name type="synonym">Pseudosciaena crocea</name>
    <dbReference type="NCBI Taxonomy" id="215358"/>
    <lineage>
        <taxon>Eukaryota</taxon>
        <taxon>Metazoa</taxon>
        <taxon>Chordata</taxon>
        <taxon>Craniata</taxon>
        <taxon>Vertebrata</taxon>
        <taxon>Euteleostomi</taxon>
        <taxon>Actinopterygii</taxon>
        <taxon>Neopterygii</taxon>
        <taxon>Teleostei</taxon>
        <taxon>Neoteleostei</taxon>
        <taxon>Acanthomorphata</taxon>
        <taxon>Eupercaria</taxon>
        <taxon>Sciaenidae</taxon>
        <taxon>Larimichthys</taxon>
    </lineage>
</organism>
<protein>
    <submittedName>
        <fullName evidence="1">Uncharacterized protein</fullName>
    </submittedName>
</protein>